<keyword evidence="7 11" id="KW-1133">Transmembrane helix</keyword>
<evidence type="ECO:0000313" key="12">
    <source>
        <dbReference type="EMBL" id="RZB41456.1"/>
    </source>
</evidence>
<protein>
    <recommendedName>
        <fullName evidence="11">Hexosyltransferase</fullName>
        <ecNumber evidence="11">2.4.1.-</ecNumber>
    </recommendedName>
</protein>
<evidence type="ECO:0000256" key="4">
    <source>
        <dbReference type="ARBA" id="ARBA00022679"/>
    </source>
</evidence>
<name>A0A482VCR8_ASBVE</name>
<dbReference type="Gene3D" id="3.90.550.50">
    <property type="match status" value="1"/>
</dbReference>
<reference evidence="12 13" key="1">
    <citation type="submission" date="2017-03" db="EMBL/GenBank/DDBJ databases">
        <title>Genome of the blue death feigning beetle - Asbolus verrucosus.</title>
        <authorList>
            <person name="Rider S.D."/>
        </authorList>
    </citation>
    <scope>NUCLEOTIDE SEQUENCE [LARGE SCALE GENOMIC DNA]</scope>
    <source>
        <strain evidence="12">Butters</strain>
        <tissue evidence="12">Head and leg muscle</tissue>
    </source>
</reference>
<evidence type="ECO:0000256" key="10">
    <source>
        <dbReference type="ARBA" id="ARBA00023180"/>
    </source>
</evidence>
<evidence type="ECO:0000256" key="9">
    <source>
        <dbReference type="ARBA" id="ARBA00023136"/>
    </source>
</evidence>
<dbReference type="EC" id="2.4.1.-" evidence="11"/>
<proteinExistence type="inferred from homology"/>
<dbReference type="OrthoDB" id="5512589at2759"/>
<dbReference type="Proteomes" id="UP000292052">
    <property type="component" value="Unassembled WGS sequence"/>
</dbReference>
<dbReference type="GO" id="GO:0000139">
    <property type="term" value="C:Golgi membrane"/>
    <property type="evidence" value="ECO:0007669"/>
    <property type="project" value="UniProtKB-SubCell"/>
</dbReference>
<evidence type="ECO:0000256" key="8">
    <source>
        <dbReference type="ARBA" id="ARBA00023034"/>
    </source>
</evidence>
<evidence type="ECO:0000256" key="3">
    <source>
        <dbReference type="ARBA" id="ARBA00022676"/>
    </source>
</evidence>
<dbReference type="STRING" id="1661398.A0A482VCR8"/>
<organism evidence="12 13">
    <name type="scientific">Asbolus verrucosus</name>
    <name type="common">Desert ironclad beetle</name>
    <dbReference type="NCBI Taxonomy" id="1661398"/>
    <lineage>
        <taxon>Eukaryota</taxon>
        <taxon>Metazoa</taxon>
        <taxon>Ecdysozoa</taxon>
        <taxon>Arthropoda</taxon>
        <taxon>Hexapoda</taxon>
        <taxon>Insecta</taxon>
        <taxon>Pterygota</taxon>
        <taxon>Neoptera</taxon>
        <taxon>Endopterygota</taxon>
        <taxon>Coleoptera</taxon>
        <taxon>Polyphaga</taxon>
        <taxon>Cucujiformia</taxon>
        <taxon>Tenebrionidae</taxon>
        <taxon>Pimeliinae</taxon>
        <taxon>Asbolus</taxon>
    </lineage>
</organism>
<evidence type="ECO:0000256" key="11">
    <source>
        <dbReference type="RuleBase" id="RU363063"/>
    </source>
</evidence>
<dbReference type="InterPro" id="IPR002659">
    <property type="entry name" value="Glyco_trans_31"/>
</dbReference>
<sequence length="357" mass="41565">MSRRHIDSFMTEVKINRKLWYFILVSLLLILFVCYTKPHRAHIEVQVEGWGHNSTRDFSLYLNASSRILPKNFCKRKSLLLVMVHSKPSNVEQRRAIRISWGAFSRNPNNSVSLFFLLGKTADPLTEQVTKTESEYFGDIIQEEFVDAYLNLTLKSLAMLKLANLHCQHSCKYLLKTDDDTFVNLANVVQMLTREGSADLLVGHLVCAAAPVRNPRSKWYASRRLYPQAKYPNYVIGGGYLMSLEVAKKLYRVAQQTPIFHMEDVYVTGICAKQAQVEPRHSDLFSKTKNLWRTCFLKKIFAIYDVEVNDMIKMDSIVTRTDWRECSKPEKFSSLRWVFKNIIRISDNPFSYRKYCK</sequence>
<comment type="similarity">
    <text evidence="2 11">Belongs to the glycosyltransferase 31 family.</text>
</comment>
<dbReference type="AlphaFoldDB" id="A0A482VCR8"/>
<keyword evidence="5 11" id="KW-0812">Transmembrane</keyword>
<keyword evidence="10" id="KW-0325">Glycoprotein</keyword>
<evidence type="ECO:0000256" key="5">
    <source>
        <dbReference type="ARBA" id="ARBA00022692"/>
    </source>
</evidence>
<evidence type="ECO:0000256" key="6">
    <source>
        <dbReference type="ARBA" id="ARBA00022968"/>
    </source>
</evidence>
<evidence type="ECO:0000256" key="7">
    <source>
        <dbReference type="ARBA" id="ARBA00022989"/>
    </source>
</evidence>
<dbReference type="PANTHER" id="PTHR11214">
    <property type="entry name" value="BETA-1,3-N-ACETYLGLUCOSAMINYLTRANSFERASE"/>
    <property type="match status" value="1"/>
</dbReference>
<keyword evidence="6 11" id="KW-0735">Signal-anchor</keyword>
<dbReference type="GO" id="GO:0006493">
    <property type="term" value="P:protein O-linked glycosylation"/>
    <property type="evidence" value="ECO:0007669"/>
    <property type="project" value="TreeGrafter"/>
</dbReference>
<keyword evidence="13" id="KW-1185">Reference proteome</keyword>
<keyword evidence="3 11" id="KW-0328">Glycosyltransferase</keyword>
<comment type="subcellular location">
    <subcellularLocation>
        <location evidence="1 11">Golgi apparatus membrane</location>
        <topology evidence="1 11">Single-pass type II membrane protein</topology>
    </subcellularLocation>
</comment>
<dbReference type="Pfam" id="PF01762">
    <property type="entry name" value="Galactosyl_T"/>
    <property type="match status" value="1"/>
</dbReference>
<gene>
    <name evidence="12" type="ORF">BDFB_004809</name>
</gene>
<comment type="caution">
    <text evidence="12">The sequence shown here is derived from an EMBL/GenBank/DDBJ whole genome shotgun (WGS) entry which is preliminary data.</text>
</comment>
<evidence type="ECO:0000256" key="2">
    <source>
        <dbReference type="ARBA" id="ARBA00008661"/>
    </source>
</evidence>
<keyword evidence="4" id="KW-0808">Transferase</keyword>
<evidence type="ECO:0000313" key="13">
    <source>
        <dbReference type="Proteomes" id="UP000292052"/>
    </source>
</evidence>
<dbReference type="EMBL" id="QDEB01113281">
    <property type="protein sequence ID" value="RZB41456.1"/>
    <property type="molecule type" value="Genomic_DNA"/>
</dbReference>
<evidence type="ECO:0000256" key="1">
    <source>
        <dbReference type="ARBA" id="ARBA00004323"/>
    </source>
</evidence>
<keyword evidence="8 11" id="KW-0333">Golgi apparatus</keyword>
<keyword evidence="9 11" id="KW-0472">Membrane</keyword>
<dbReference type="FunFam" id="3.90.550.50:FF:000001">
    <property type="entry name" value="Hexosyltransferase"/>
    <property type="match status" value="1"/>
</dbReference>
<dbReference type="PANTHER" id="PTHR11214:SF314">
    <property type="entry name" value="HEXOSYLTRANSFERASE"/>
    <property type="match status" value="1"/>
</dbReference>
<feature type="transmembrane region" description="Helical" evidence="11">
    <location>
        <begin position="20"/>
        <end position="38"/>
    </location>
</feature>
<dbReference type="GO" id="GO:0016758">
    <property type="term" value="F:hexosyltransferase activity"/>
    <property type="evidence" value="ECO:0007669"/>
    <property type="project" value="InterPro"/>
</dbReference>
<accession>A0A482VCR8</accession>